<protein>
    <recommendedName>
        <fullName evidence="3">Sucrose-6-phosphate hydrolase</fullName>
    </recommendedName>
</protein>
<evidence type="ECO:0000313" key="1">
    <source>
        <dbReference type="EMBL" id="GAA0201720.1"/>
    </source>
</evidence>
<dbReference type="EMBL" id="BAAACR010000001">
    <property type="protein sequence ID" value="GAA0201720.1"/>
    <property type="molecule type" value="Genomic_DNA"/>
</dbReference>
<accession>A0ABN0SV18</accession>
<evidence type="ECO:0008006" key="3">
    <source>
        <dbReference type="Google" id="ProtNLM"/>
    </source>
</evidence>
<reference evidence="1 2" key="1">
    <citation type="journal article" date="2019" name="Int. J. Syst. Evol. Microbiol.">
        <title>The Global Catalogue of Microorganisms (GCM) 10K type strain sequencing project: providing services to taxonomists for standard genome sequencing and annotation.</title>
        <authorList>
            <consortium name="The Broad Institute Genomics Platform"/>
            <consortium name="The Broad Institute Genome Sequencing Center for Infectious Disease"/>
            <person name="Wu L."/>
            <person name="Ma J."/>
        </authorList>
    </citation>
    <scope>NUCLEOTIDE SEQUENCE [LARGE SCALE GENOMIC DNA]</scope>
    <source>
        <strain evidence="1 2">JCM 8542</strain>
    </source>
</reference>
<gene>
    <name evidence="1" type="ORF">GCM10008919_01360</name>
</gene>
<sequence>MDHNLIYLDTYILQQDMRIRMPKSILSNLNVEKGKSKFNIFFDKKNSCLVLKVDEVTTEDNK</sequence>
<name>A0ABN0SV18_9FIRM</name>
<proteinExistence type="predicted"/>
<dbReference type="RefSeq" id="WP_037349554.1">
    <property type="nucleotide sequence ID" value="NZ_BAAACR010000001.1"/>
</dbReference>
<comment type="caution">
    <text evidence="1">The sequence shown here is derived from an EMBL/GenBank/DDBJ whole genome shotgun (WGS) entry which is preliminary data.</text>
</comment>
<evidence type="ECO:0000313" key="2">
    <source>
        <dbReference type="Proteomes" id="UP001500399"/>
    </source>
</evidence>
<organism evidence="1 2">
    <name type="scientific">Selenomonas dianae</name>
    <dbReference type="NCBI Taxonomy" id="135079"/>
    <lineage>
        <taxon>Bacteria</taxon>
        <taxon>Bacillati</taxon>
        <taxon>Bacillota</taxon>
        <taxon>Negativicutes</taxon>
        <taxon>Selenomonadales</taxon>
        <taxon>Selenomonadaceae</taxon>
        <taxon>Selenomonas</taxon>
    </lineage>
</organism>
<keyword evidence="2" id="KW-1185">Reference proteome</keyword>
<dbReference type="Proteomes" id="UP001500399">
    <property type="component" value="Unassembled WGS sequence"/>
</dbReference>